<evidence type="ECO:0000313" key="5">
    <source>
        <dbReference type="Proteomes" id="UP000306631"/>
    </source>
</evidence>
<dbReference type="OrthoDB" id="4378831at2"/>
<dbReference type="RefSeq" id="WP_017355993.1">
    <property type="nucleotide sequence ID" value="NZ_SRYW01000007.1"/>
</dbReference>
<dbReference type="Proteomes" id="UP000306631">
    <property type="component" value="Unassembled WGS sequence"/>
</dbReference>
<proteinExistence type="predicted"/>
<feature type="region of interest" description="Disordered" evidence="2">
    <location>
        <begin position="1"/>
        <end position="61"/>
    </location>
</feature>
<evidence type="ECO:0000259" key="3">
    <source>
        <dbReference type="Pfam" id="PF09994"/>
    </source>
</evidence>
<dbReference type="EMBL" id="SRYW01000007">
    <property type="protein sequence ID" value="TGY34245.1"/>
    <property type="molecule type" value="Genomic_DNA"/>
</dbReference>
<dbReference type="PANTHER" id="PTHR33840">
    <property type="match status" value="1"/>
</dbReference>
<evidence type="ECO:0000313" key="4">
    <source>
        <dbReference type="EMBL" id="TGY34245.1"/>
    </source>
</evidence>
<feature type="domain" description="T6SS Phospholipase effector Tle1-like catalytic" evidence="3">
    <location>
        <begin position="209"/>
        <end position="322"/>
    </location>
</feature>
<evidence type="ECO:0000256" key="1">
    <source>
        <dbReference type="SAM" id="Coils"/>
    </source>
</evidence>
<feature type="compositionally biased region" description="Low complexity" evidence="2">
    <location>
        <begin position="29"/>
        <end position="40"/>
    </location>
</feature>
<dbReference type="InterPro" id="IPR018712">
    <property type="entry name" value="Tle1-like_cat"/>
</dbReference>
<evidence type="ECO:0000256" key="2">
    <source>
        <dbReference type="SAM" id="MobiDB-lite"/>
    </source>
</evidence>
<comment type="caution">
    <text evidence="4">The sequence shown here is derived from an EMBL/GenBank/DDBJ whole genome shotgun (WGS) entry which is preliminary data.</text>
</comment>
<sequence>MTAQDPTAIPGQVDLEPGSPEPVADADPTARTARLARGTRPMTDAERQQRQAAQSCSLPDKEEATTGCSQALHFTVFFDGTGNNRDAELAKGESERALSNIARLYSARIDGRPNVVSTYIAGVGTPCPEVGDTGGMLGLAIGKGGRERIDYALEELDMKIQQQPASMRIVILNVAVFGFSRGAAQARGFVRDLVALCKRQPDGTWLYRDRTPIRIGFVGLYDTVVSVWPSLVHAAVNAGNGHNGWGEGMRIPPMVVQSVHMTAAHELRGQFPLDSTRDDARYPDNTQEIWYPGVHSDVGGGYDPQHQGRQNSIARFALNEMYDIALAGGVLLNPLTRLPSPVRAEFDKTDPELQAVYNAYLQAVRIKRGRMEDVQAAHMELLHRWLKVRVARGDKLPSMQRLAQRQQQLEEEVKTLRREKMRLRDPYGNDYAASSMTSEEIAEWNRASDALSARSDALGEVKKQRKGLASETDTLVGKMVALRRKRERGKTLTLAERTMLDAWDNKTLLPEAVETFFDGYGHDSISHWFIGNLAQWRVLYFGDTKYKPGEVVEGATAPQEQTEPA</sequence>
<protein>
    <submittedName>
        <fullName evidence="4">DUF2235 domain-containing protein</fullName>
    </submittedName>
</protein>
<dbReference type="AlphaFoldDB" id="A0A4S2CZY7"/>
<dbReference type="PANTHER" id="PTHR33840:SF1">
    <property type="entry name" value="TLE1 PHOSPHOLIPASE DOMAIN-CONTAINING PROTEIN"/>
    <property type="match status" value="1"/>
</dbReference>
<reference evidence="4 5" key="1">
    <citation type="submission" date="2019-04" db="EMBL/GenBank/DDBJ databases">
        <title>Microbes associate with the intestines of laboratory mice.</title>
        <authorList>
            <person name="Navarre W."/>
            <person name="Wong E."/>
            <person name="Huang K."/>
            <person name="Tropini C."/>
            <person name="Ng K."/>
            <person name="Yu B."/>
        </authorList>
    </citation>
    <scope>NUCLEOTIDE SEQUENCE [LARGE SCALE GENOMIC DNA]</scope>
    <source>
        <strain evidence="4 5">NM62_B4-13</strain>
    </source>
</reference>
<feature type="domain" description="T6SS Phospholipase effector Tle1-like catalytic" evidence="3">
    <location>
        <begin position="75"/>
        <end position="188"/>
    </location>
</feature>
<accession>A0A4S2CZY7</accession>
<feature type="coiled-coil region" evidence="1">
    <location>
        <begin position="399"/>
        <end position="426"/>
    </location>
</feature>
<organism evidence="4 5">
    <name type="scientific">Stenotrophomonas maltophilia</name>
    <name type="common">Pseudomonas maltophilia</name>
    <name type="synonym">Xanthomonas maltophilia</name>
    <dbReference type="NCBI Taxonomy" id="40324"/>
    <lineage>
        <taxon>Bacteria</taxon>
        <taxon>Pseudomonadati</taxon>
        <taxon>Pseudomonadota</taxon>
        <taxon>Gammaproteobacteria</taxon>
        <taxon>Lysobacterales</taxon>
        <taxon>Lysobacteraceae</taxon>
        <taxon>Stenotrophomonas</taxon>
        <taxon>Stenotrophomonas maltophilia group</taxon>
    </lineage>
</organism>
<gene>
    <name evidence="4" type="ORF">E5352_10280</name>
</gene>
<keyword evidence="1" id="KW-0175">Coiled coil</keyword>
<dbReference type="Pfam" id="PF09994">
    <property type="entry name" value="T6SS_Tle1-like_cat"/>
    <property type="match status" value="2"/>
</dbReference>
<name>A0A4S2CZY7_STEMA</name>